<organism evidence="1 2">
    <name type="scientific">Shewanella psychropiezotolerans</name>
    <dbReference type="NCBI Taxonomy" id="2593655"/>
    <lineage>
        <taxon>Bacteria</taxon>
        <taxon>Pseudomonadati</taxon>
        <taxon>Pseudomonadota</taxon>
        <taxon>Gammaproteobacteria</taxon>
        <taxon>Alteromonadales</taxon>
        <taxon>Shewanellaceae</taxon>
        <taxon>Shewanella</taxon>
    </lineage>
</organism>
<dbReference type="EMBL" id="CP041614">
    <property type="protein sequence ID" value="QDO86337.1"/>
    <property type="molecule type" value="Genomic_DNA"/>
</dbReference>
<proteinExistence type="predicted"/>
<evidence type="ECO:0000313" key="2">
    <source>
        <dbReference type="Proteomes" id="UP000315947"/>
    </source>
</evidence>
<dbReference type="Pfam" id="PF08988">
    <property type="entry name" value="T3SS_needle_E"/>
    <property type="match status" value="1"/>
</dbReference>
<reference evidence="1 2" key="1">
    <citation type="submission" date="2019-07" db="EMBL/GenBank/DDBJ databases">
        <title>Shewanella sp. YLB-06 whole genomic sequence.</title>
        <authorList>
            <person name="Yu L."/>
        </authorList>
    </citation>
    <scope>NUCLEOTIDE SEQUENCE [LARGE SCALE GENOMIC DNA]</scope>
    <source>
        <strain evidence="1 2">YLB-06</strain>
    </source>
</reference>
<dbReference type="Gene3D" id="1.20.5.420">
    <property type="entry name" value="Immunoglobulin FC, subunit C"/>
    <property type="match status" value="1"/>
</dbReference>
<dbReference type="RefSeq" id="WP_144048624.1">
    <property type="nucleotide sequence ID" value="NZ_CP041614.1"/>
</dbReference>
<dbReference type="Proteomes" id="UP000315947">
    <property type="component" value="Chromosome"/>
</dbReference>
<keyword evidence="2" id="KW-1185">Reference proteome</keyword>
<gene>
    <name evidence="1" type="ORF">FM037_27570</name>
</gene>
<dbReference type="NCBIfam" id="TIGR02501">
    <property type="entry name" value="type_III_yscE"/>
    <property type="match status" value="1"/>
</dbReference>
<name>A0ABX5X4R0_9GAMM</name>
<dbReference type="InterPro" id="IPR012671">
    <property type="entry name" value="T3SS_PscE/YscE"/>
</dbReference>
<sequence length="74" mass="8439">MTASPVSMTTLEARLRANDADKEIQNIRQDLQDTSNWTKRQMNTGCRPEEYTQLTKDLEALNAANQVLDQIQSK</sequence>
<accession>A0ABX5X4R0</accession>
<evidence type="ECO:0000313" key="1">
    <source>
        <dbReference type="EMBL" id="QDO86337.1"/>
    </source>
</evidence>
<protein>
    <submittedName>
        <fullName evidence="1">EscE/YscE/SsaE family type III secretion system needle protein co-chaperone</fullName>
    </submittedName>
</protein>